<dbReference type="Proteomes" id="UP001270362">
    <property type="component" value="Unassembled WGS sequence"/>
</dbReference>
<feature type="transmembrane region" description="Helical" evidence="1">
    <location>
        <begin position="477"/>
        <end position="500"/>
    </location>
</feature>
<feature type="transmembrane region" description="Helical" evidence="1">
    <location>
        <begin position="339"/>
        <end position="365"/>
    </location>
</feature>
<feature type="transmembrane region" description="Helical" evidence="1">
    <location>
        <begin position="451"/>
        <end position="471"/>
    </location>
</feature>
<reference evidence="2" key="2">
    <citation type="submission" date="2023-06" db="EMBL/GenBank/DDBJ databases">
        <authorList>
            <consortium name="Lawrence Berkeley National Laboratory"/>
            <person name="Haridas S."/>
            <person name="Hensen N."/>
            <person name="Bonometti L."/>
            <person name="Westerberg I."/>
            <person name="Brannstrom I.O."/>
            <person name="Guillou S."/>
            <person name="Cros-Aarteil S."/>
            <person name="Calhoun S."/>
            <person name="Kuo A."/>
            <person name="Mondo S."/>
            <person name="Pangilinan J."/>
            <person name="Riley R."/>
            <person name="Labutti K."/>
            <person name="Andreopoulos B."/>
            <person name="Lipzen A."/>
            <person name="Chen C."/>
            <person name="Yanf M."/>
            <person name="Daum C."/>
            <person name="Ng V."/>
            <person name="Clum A."/>
            <person name="Steindorff A."/>
            <person name="Ohm R."/>
            <person name="Martin F."/>
            <person name="Silar P."/>
            <person name="Natvig D."/>
            <person name="Lalanne C."/>
            <person name="Gautier V."/>
            <person name="Ament-Velasquez S.L."/>
            <person name="Kruys A."/>
            <person name="Hutchinson M.I."/>
            <person name="Powell A.J."/>
            <person name="Barry K."/>
            <person name="Miller A.N."/>
            <person name="Grigoriev I.V."/>
            <person name="Debuchy R."/>
            <person name="Gladieux P."/>
            <person name="Thoren M.H."/>
            <person name="Johannesson H."/>
        </authorList>
    </citation>
    <scope>NUCLEOTIDE SEQUENCE</scope>
    <source>
        <strain evidence="2">CBS 314.62</strain>
    </source>
</reference>
<keyword evidence="1" id="KW-0472">Membrane</keyword>
<keyword evidence="1" id="KW-0812">Transmembrane</keyword>
<protein>
    <submittedName>
        <fullName evidence="2">Uncharacterized protein</fullName>
    </submittedName>
</protein>
<sequence>MALLLPWSPELWQPEKSLCQPDGSASFGGDRYDLWQIGGFFQITVKGGSLSFTQAKVIDIACDIIIGRVGQTFLAFYSWKAISVYIKSCMHQDPVTYATYWTVFIEGQPSLTSTTQLVRDFATRKGLRSKAAMTFIVAAMVYVLAFPTLAGAMTGYALENGSFVQDLDGNLIPTSNFTAIQYIIHDGARVNLTNDQQVLCSDMGETTDGCSLLYFVRYRQYHGLYKQSSSLLSYTSQYVSTYGFLGLDESGGINNKETLWMNQTIPKPALNISAFFRPITASGVPYNDPWVDRRTNSTPFADPSNAQFAIVGANTTDRMYSLDYLEQQTSCQPVGAYQWGFSFLQLFLGLLMLLVWTTGVFILWLRGHLELAQHGEHEVPGKLKAALDLVLRVNEDFSSSEKPPSNISSRQLEEDTETRLNGGRIQLRALDQRERINVKRVVVEWARREKWWLVALMVMALSSLPGLYFLLWEEYWIWMKVLVIFGYTLSLIGIVCIVFTLSAGGGRKTRKIVVIAGGAFGLVLASIAAPITWHTVKLTNLTSNYFGS</sequence>
<proteinExistence type="predicted"/>
<gene>
    <name evidence="2" type="ORF">B0T22DRAFT_481627</name>
</gene>
<name>A0AAE0XDS3_9PEZI</name>
<dbReference type="AlphaFoldDB" id="A0AAE0XDS3"/>
<organism evidence="2 3">
    <name type="scientific">Podospora appendiculata</name>
    <dbReference type="NCBI Taxonomy" id="314037"/>
    <lineage>
        <taxon>Eukaryota</taxon>
        <taxon>Fungi</taxon>
        <taxon>Dikarya</taxon>
        <taxon>Ascomycota</taxon>
        <taxon>Pezizomycotina</taxon>
        <taxon>Sordariomycetes</taxon>
        <taxon>Sordariomycetidae</taxon>
        <taxon>Sordariales</taxon>
        <taxon>Podosporaceae</taxon>
        <taxon>Podospora</taxon>
    </lineage>
</organism>
<evidence type="ECO:0000256" key="1">
    <source>
        <dbReference type="SAM" id="Phobius"/>
    </source>
</evidence>
<dbReference type="EMBL" id="JAULSO010000002">
    <property type="protein sequence ID" value="KAK3690449.1"/>
    <property type="molecule type" value="Genomic_DNA"/>
</dbReference>
<comment type="caution">
    <text evidence="2">The sequence shown here is derived from an EMBL/GenBank/DDBJ whole genome shotgun (WGS) entry which is preliminary data.</text>
</comment>
<feature type="transmembrane region" description="Helical" evidence="1">
    <location>
        <begin position="134"/>
        <end position="158"/>
    </location>
</feature>
<keyword evidence="3" id="KW-1185">Reference proteome</keyword>
<evidence type="ECO:0000313" key="2">
    <source>
        <dbReference type="EMBL" id="KAK3690449.1"/>
    </source>
</evidence>
<evidence type="ECO:0000313" key="3">
    <source>
        <dbReference type="Proteomes" id="UP001270362"/>
    </source>
</evidence>
<accession>A0AAE0XDS3</accession>
<reference evidence="2" key="1">
    <citation type="journal article" date="2023" name="Mol. Phylogenet. Evol.">
        <title>Genome-scale phylogeny and comparative genomics of the fungal order Sordariales.</title>
        <authorList>
            <person name="Hensen N."/>
            <person name="Bonometti L."/>
            <person name="Westerberg I."/>
            <person name="Brannstrom I.O."/>
            <person name="Guillou S."/>
            <person name="Cros-Aarteil S."/>
            <person name="Calhoun S."/>
            <person name="Haridas S."/>
            <person name="Kuo A."/>
            <person name="Mondo S."/>
            <person name="Pangilinan J."/>
            <person name="Riley R."/>
            <person name="LaButti K."/>
            <person name="Andreopoulos B."/>
            <person name="Lipzen A."/>
            <person name="Chen C."/>
            <person name="Yan M."/>
            <person name="Daum C."/>
            <person name="Ng V."/>
            <person name="Clum A."/>
            <person name="Steindorff A."/>
            <person name="Ohm R.A."/>
            <person name="Martin F."/>
            <person name="Silar P."/>
            <person name="Natvig D.O."/>
            <person name="Lalanne C."/>
            <person name="Gautier V."/>
            <person name="Ament-Velasquez S.L."/>
            <person name="Kruys A."/>
            <person name="Hutchinson M.I."/>
            <person name="Powell A.J."/>
            <person name="Barry K."/>
            <person name="Miller A.N."/>
            <person name="Grigoriev I.V."/>
            <person name="Debuchy R."/>
            <person name="Gladieux P."/>
            <person name="Hiltunen Thoren M."/>
            <person name="Johannesson H."/>
        </authorList>
    </citation>
    <scope>NUCLEOTIDE SEQUENCE</scope>
    <source>
        <strain evidence="2">CBS 314.62</strain>
    </source>
</reference>
<keyword evidence="1" id="KW-1133">Transmembrane helix</keyword>
<feature type="transmembrane region" description="Helical" evidence="1">
    <location>
        <begin position="512"/>
        <end position="533"/>
    </location>
</feature>